<dbReference type="Pfam" id="PF17862">
    <property type="entry name" value="AAA_lid_3"/>
    <property type="match status" value="1"/>
</dbReference>
<evidence type="ECO:0000259" key="8">
    <source>
        <dbReference type="SMART" id="SM00382"/>
    </source>
</evidence>
<dbReference type="GO" id="GO:0005524">
    <property type="term" value="F:ATP binding"/>
    <property type="evidence" value="ECO:0007669"/>
    <property type="project" value="UniProtKB-KW"/>
</dbReference>
<keyword evidence="10" id="KW-1185">Reference proteome</keyword>
<proteinExistence type="inferred from homology"/>
<dbReference type="InterPro" id="IPR003959">
    <property type="entry name" value="ATPase_AAA_core"/>
</dbReference>
<dbReference type="Gene3D" id="1.10.8.60">
    <property type="match status" value="1"/>
</dbReference>
<dbReference type="GO" id="GO:0005741">
    <property type="term" value="C:mitochondrial outer membrane"/>
    <property type="evidence" value="ECO:0007669"/>
    <property type="project" value="UniProtKB-SubCell"/>
</dbReference>
<evidence type="ECO:0000313" key="10">
    <source>
        <dbReference type="Proteomes" id="UP000317650"/>
    </source>
</evidence>
<name>A0A4S8J6K9_MUSBA</name>
<evidence type="ECO:0000256" key="5">
    <source>
        <dbReference type="ARBA" id="ARBA00023128"/>
    </source>
</evidence>
<evidence type="ECO:0000256" key="3">
    <source>
        <dbReference type="ARBA" id="ARBA00022787"/>
    </source>
</evidence>
<feature type="domain" description="AAA+ ATPase" evidence="8">
    <location>
        <begin position="362"/>
        <end position="497"/>
    </location>
</feature>
<dbReference type="FunFam" id="3.40.50.300:FF:000416">
    <property type="entry name" value="p-loop nucleoside triphosphate hydrolase superfamily protein"/>
    <property type="match status" value="1"/>
</dbReference>
<comment type="similarity">
    <text evidence="6">Belongs to the AAA ATPase family.</text>
</comment>
<gene>
    <name evidence="9" type="ORF">C4D60_Mb11t18030</name>
</gene>
<dbReference type="EMBL" id="PYDT01000007">
    <property type="protein sequence ID" value="THU56514.1"/>
    <property type="molecule type" value="Genomic_DNA"/>
</dbReference>
<reference evidence="9 10" key="1">
    <citation type="journal article" date="2019" name="Nat. Plants">
        <title>Genome sequencing of Musa balbisiana reveals subgenome evolution and function divergence in polyploid bananas.</title>
        <authorList>
            <person name="Yao X."/>
        </authorList>
    </citation>
    <scope>NUCLEOTIDE SEQUENCE [LARGE SCALE GENOMIC DNA]</scope>
    <source>
        <strain evidence="10">cv. DH-PKW</strain>
        <tissue evidence="9">Leaves</tissue>
    </source>
</reference>
<dbReference type="GO" id="GO:0016887">
    <property type="term" value="F:ATP hydrolysis activity"/>
    <property type="evidence" value="ECO:0007669"/>
    <property type="project" value="InterPro"/>
</dbReference>
<dbReference type="AlphaFoldDB" id="A0A4S8J6K9"/>
<evidence type="ECO:0000256" key="7">
    <source>
        <dbReference type="SAM" id="MobiDB-lite"/>
    </source>
</evidence>
<protein>
    <recommendedName>
        <fullName evidence="8">AAA+ ATPase domain-containing protein</fullName>
    </recommendedName>
</protein>
<dbReference type="PANTHER" id="PTHR45644:SF85">
    <property type="entry name" value="P-LOOP CONTAINING NUCLEOSIDE TRIPHOSPHATE HYDROLASES SUPERFAMILY PROTEIN"/>
    <property type="match status" value="1"/>
</dbReference>
<evidence type="ECO:0000256" key="2">
    <source>
        <dbReference type="ARBA" id="ARBA00022741"/>
    </source>
</evidence>
<sequence>MTNARVDDLEKRLTGLEKELRGGLEDLNSRMLLRFTDVDRRVEVVLHKLEGLTGRKRGIVPRSDDALLKRIRDVIWSFFFSSTLTISATVKTEDARSADWREEVYQEIQAINEHYFKELNETHQKLTLSWQQLRSLLSAKVNQSLGHIMNKIDHILKTLQYSKSDIQPDLKDMLPVYEKIIILYLGFCKKCIEPLLPYLPQQEQPQGPQLKLLDGSTDNQMNMQSSETSVQPPNNLPCLAAWEEASSDDENEERMRSDIVPPKEATSDNECEKTMRSDIAPPKEATPDNEYKKRMRSDIVPPKKATPDNEHEKMMRSYIVPPKEIRVTFDNIGALDETKKLLHELIILPLRRPELFKGLLEPSRGILLFGPPGTGKTMLAKALAHEAGATFINVSMSAIASKWFGHSESNTRALFTLAAKVAPTIIFIDEVDCILGQKTSERDTIASVKNEFMIHWDGLLTKSEDRILVLAATNRPFNLDEAIIRRFEHRIMVGLPSQESRESILRTLLSKEKTEQLDFKELATMTVGYSGSDLKNVCVAAAYRPLRELIQREQSTRLVAKSCATESSLVEQLEEWNESFGDGGSRKQQQLSYYI</sequence>
<keyword evidence="3" id="KW-1000">Mitochondrion outer membrane</keyword>
<evidence type="ECO:0000256" key="4">
    <source>
        <dbReference type="ARBA" id="ARBA00022840"/>
    </source>
</evidence>
<dbReference type="InterPro" id="IPR041569">
    <property type="entry name" value="AAA_lid_3"/>
</dbReference>
<dbReference type="InterPro" id="IPR027417">
    <property type="entry name" value="P-loop_NTPase"/>
</dbReference>
<keyword evidence="5" id="KW-0496">Mitochondrion</keyword>
<organism evidence="9 10">
    <name type="scientific">Musa balbisiana</name>
    <name type="common">Banana</name>
    <dbReference type="NCBI Taxonomy" id="52838"/>
    <lineage>
        <taxon>Eukaryota</taxon>
        <taxon>Viridiplantae</taxon>
        <taxon>Streptophyta</taxon>
        <taxon>Embryophyta</taxon>
        <taxon>Tracheophyta</taxon>
        <taxon>Spermatophyta</taxon>
        <taxon>Magnoliopsida</taxon>
        <taxon>Liliopsida</taxon>
        <taxon>Zingiberales</taxon>
        <taxon>Musaceae</taxon>
        <taxon>Musa</taxon>
    </lineage>
</organism>
<dbReference type="Proteomes" id="UP000317650">
    <property type="component" value="Chromosome 11"/>
</dbReference>
<dbReference type="Gene3D" id="3.40.50.300">
    <property type="entry name" value="P-loop containing nucleotide triphosphate hydrolases"/>
    <property type="match status" value="1"/>
</dbReference>
<evidence type="ECO:0000256" key="1">
    <source>
        <dbReference type="ARBA" id="ARBA00004572"/>
    </source>
</evidence>
<keyword evidence="3" id="KW-0472">Membrane</keyword>
<feature type="region of interest" description="Disordered" evidence="7">
    <location>
        <begin position="262"/>
        <end position="293"/>
    </location>
</feature>
<keyword evidence="4 6" id="KW-0067">ATP-binding</keyword>
<evidence type="ECO:0000313" key="9">
    <source>
        <dbReference type="EMBL" id="THU56514.1"/>
    </source>
</evidence>
<comment type="subcellular location">
    <subcellularLocation>
        <location evidence="1">Mitochondrion outer membrane</location>
        <topology evidence="1">Single-pass membrane protein</topology>
    </subcellularLocation>
</comment>
<dbReference type="SMART" id="SM00382">
    <property type="entry name" value="AAA"/>
    <property type="match status" value="1"/>
</dbReference>
<dbReference type="InterPro" id="IPR003593">
    <property type="entry name" value="AAA+_ATPase"/>
</dbReference>
<dbReference type="PROSITE" id="PS00674">
    <property type="entry name" value="AAA"/>
    <property type="match status" value="1"/>
</dbReference>
<comment type="caution">
    <text evidence="9">The sequence shown here is derived from an EMBL/GenBank/DDBJ whole genome shotgun (WGS) entry which is preliminary data.</text>
</comment>
<dbReference type="SUPFAM" id="SSF52540">
    <property type="entry name" value="P-loop containing nucleoside triphosphate hydrolases"/>
    <property type="match status" value="1"/>
</dbReference>
<dbReference type="InterPro" id="IPR003960">
    <property type="entry name" value="ATPase_AAA_CS"/>
</dbReference>
<dbReference type="STRING" id="52838.A0A4S8J6K9"/>
<dbReference type="PANTHER" id="PTHR45644">
    <property type="entry name" value="AAA ATPASE, PUTATIVE (AFU_ORTHOLOGUE AFUA_2G12920)-RELATED-RELATED"/>
    <property type="match status" value="1"/>
</dbReference>
<accession>A0A4S8J6K9</accession>
<keyword evidence="2 6" id="KW-0547">Nucleotide-binding</keyword>
<evidence type="ECO:0000256" key="6">
    <source>
        <dbReference type="RuleBase" id="RU003651"/>
    </source>
</evidence>
<dbReference type="InterPro" id="IPR051701">
    <property type="entry name" value="Mito_OM_Translocase_MSP1"/>
</dbReference>
<dbReference type="Pfam" id="PF00004">
    <property type="entry name" value="AAA"/>
    <property type="match status" value="1"/>
</dbReference>